<comment type="caution">
    <text evidence="1">The sequence shown here is derived from an EMBL/GenBank/DDBJ whole genome shotgun (WGS) entry which is preliminary data.</text>
</comment>
<dbReference type="Proteomes" id="UP001152797">
    <property type="component" value="Unassembled WGS sequence"/>
</dbReference>
<keyword evidence="3" id="KW-1185">Reference proteome</keyword>
<evidence type="ECO:0000313" key="3">
    <source>
        <dbReference type="Proteomes" id="UP001152797"/>
    </source>
</evidence>
<reference evidence="2" key="2">
    <citation type="submission" date="2024-04" db="EMBL/GenBank/DDBJ databases">
        <authorList>
            <person name="Chen Y."/>
            <person name="Shah S."/>
            <person name="Dougan E. K."/>
            <person name="Thang M."/>
            <person name="Chan C."/>
        </authorList>
    </citation>
    <scope>NUCLEOTIDE SEQUENCE [LARGE SCALE GENOMIC DNA]</scope>
</reference>
<evidence type="ECO:0000313" key="1">
    <source>
        <dbReference type="EMBL" id="CAI4011456.1"/>
    </source>
</evidence>
<accession>A0A9P1GEX7</accession>
<dbReference type="EMBL" id="CAMXCT010005113">
    <property type="protein sequence ID" value="CAI4011456.1"/>
    <property type="molecule type" value="Genomic_DNA"/>
</dbReference>
<gene>
    <name evidence="1" type="ORF">C1SCF055_LOCUS36616</name>
</gene>
<proteinExistence type="predicted"/>
<dbReference type="AlphaFoldDB" id="A0A9P1GEX7"/>
<sequence>MANILYRHRKDMLPPDDPKDKLAEVLEDVMTRRQLEKPRKEDGVLITEETAEYHQHGHLWLAQQHGEWHNFRLKARFLETMQGPENEPMFCSISQARSVLLAWRWSRMVQDGPRFQADSVRRQKAEQFG</sequence>
<dbReference type="EMBL" id="CAMXCT030005113">
    <property type="protein sequence ID" value="CAL4798768.1"/>
    <property type="molecule type" value="Genomic_DNA"/>
</dbReference>
<reference evidence="1" key="1">
    <citation type="submission" date="2022-10" db="EMBL/GenBank/DDBJ databases">
        <authorList>
            <person name="Chen Y."/>
            <person name="Dougan E. K."/>
            <person name="Chan C."/>
            <person name="Rhodes N."/>
            <person name="Thang M."/>
        </authorList>
    </citation>
    <scope>NUCLEOTIDE SEQUENCE</scope>
</reference>
<evidence type="ECO:0000313" key="2">
    <source>
        <dbReference type="EMBL" id="CAL1164831.1"/>
    </source>
</evidence>
<protein>
    <submittedName>
        <fullName evidence="1">Uncharacterized protein</fullName>
    </submittedName>
</protein>
<dbReference type="OrthoDB" id="10639280at2759"/>
<organism evidence="1">
    <name type="scientific">Cladocopium goreaui</name>
    <dbReference type="NCBI Taxonomy" id="2562237"/>
    <lineage>
        <taxon>Eukaryota</taxon>
        <taxon>Sar</taxon>
        <taxon>Alveolata</taxon>
        <taxon>Dinophyceae</taxon>
        <taxon>Suessiales</taxon>
        <taxon>Symbiodiniaceae</taxon>
        <taxon>Cladocopium</taxon>
    </lineage>
</organism>
<name>A0A9P1GEX7_9DINO</name>
<dbReference type="EMBL" id="CAMXCT020005113">
    <property type="protein sequence ID" value="CAL1164831.1"/>
    <property type="molecule type" value="Genomic_DNA"/>
</dbReference>